<accession>X1DDE0</accession>
<evidence type="ECO:0000313" key="1">
    <source>
        <dbReference type="EMBL" id="GAG94436.1"/>
    </source>
</evidence>
<feature type="non-terminal residue" evidence="1">
    <location>
        <position position="74"/>
    </location>
</feature>
<gene>
    <name evidence="1" type="ORF">S01H4_44847</name>
</gene>
<reference evidence="1" key="1">
    <citation type="journal article" date="2014" name="Front. Microbiol.">
        <title>High frequency of phylogenetically diverse reductive dehalogenase-homologous genes in deep subseafloor sedimentary metagenomes.</title>
        <authorList>
            <person name="Kawai M."/>
            <person name="Futagami T."/>
            <person name="Toyoda A."/>
            <person name="Takaki Y."/>
            <person name="Nishi S."/>
            <person name="Hori S."/>
            <person name="Arai W."/>
            <person name="Tsubouchi T."/>
            <person name="Morono Y."/>
            <person name="Uchiyama I."/>
            <person name="Ito T."/>
            <person name="Fujiyama A."/>
            <person name="Inagaki F."/>
            <person name="Takami H."/>
        </authorList>
    </citation>
    <scope>NUCLEOTIDE SEQUENCE</scope>
    <source>
        <strain evidence="1">Expedition CK06-06</strain>
    </source>
</reference>
<sequence length="74" mass="8282">MQKVLLINPKLPERVVRLNIPLGLLYVGTHLFHKGYKVNILEANNAAHNKEFFDKLRRGVDGTLAVGLSVMTAQ</sequence>
<protein>
    <recommendedName>
        <fullName evidence="2">B12-binding domain-containing protein</fullName>
    </recommendedName>
</protein>
<evidence type="ECO:0008006" key="2">
    <source>
        <dbReference type="Google" id="ProtNLM"/>
    </source>
</evidence>
<dbReference type="EMBL" id="BART01024912">
    <property type="protein sequence ID" value="GAG94436.1"/>
    <property type="molecule type" value="Genomic_DNA"/>
</dbReference>
<proteinExistence type="predicted"/>
<organism evidence="1">
    <name type="scientific">marine sediment metagenome</name>
    <dbReference type="NCBI Taxonomy" id="412755"/>
    <lineage>
        <taxon>unclassified sequences</taxon>
        <taxon>metagenomes</taxon>
        <taxon>ecological metagenomes</taxon>
    </lineage>
</organism>
<dbReference type="AlphaFoldDB" id="X1DDE0"/>
<comment type="caution">
    <text evidence="1">The sequence shown here is derived from an EMBL/GenBank/DDBJ whole genome shotgun (WGS) entry which is preliminary data.</text>
</comment>
<name>X1DDE0_9ZZZZ</name>